<dbReference type="EMBL" id="CP017634">
    <property type="protein sequence ID" value="ATW24749.1"/>
    <property type="molecule type" value="Genomic_DNA"/>
</dbReference>
<evidence type="ECO:0000256" key="2">
    <source>
        <dbReference type="ARBA" id="ARBA00022448"/>
    </source>
</evidence>
<evidence type="ECO:0000313" key="7">
    <source>
        <dbReference type="Proteomes" id="UP000323521"/>
    </source>
</evidence>
<gene>
    <name evidence="6" type="ORF">DCMF_08145</name>
</gene>
<evidence type="ECO:0000256" key="1">
    <source>
        <dbReference type="ARBA" id="ARBA00010062"/>
    </source>
</evidence>
<dbReference type="InterPro" id="IPR000709">
    <property type="entry name" value="Leu_Ile_Val-bd"/>
</dbReference>
<dbReference type="Pfam" id="PF13458">
    <property type="entry name" value="Peripla_BP_6"/>
    <property type="match status" value="1"/>
</dbReference>
<evidence type="ECO:0000259" key="5">
    <source>
        <dbReference type="Pfam" id="PF13458"/>
    </source>
</evidence>
<dbReference type="Proteomes" id="UP000323521">
    <property type="component" value="Chromosome"/>
</dbReference>
<dbReference type="Gene3D" id="3.40.50.2300">
    <property type="match status" value="2"/>
</dbReference>
<evidence type="ECO:0000313" key="6">
    <source>
        <dbReference type="EMBL" id="ATW24749.1"/>
    </source>
</evidence>
<dbReference type="CDD" id="cd06343">
    <property type="entry name" value="PBP1_ABC_ligand_binding-like"/>
    <property type="match status" value="1"/>
</dbReference>
<dbReference type="KEGG" id="fwa:DCMF_08145"/>
<dbReference type="SUPFAM" id="SSF53822">
    <property type="entry name" value="Periplasmic binding protein-like I"/>
    <property type="match status" value="1"/>
</dbReference>
<dbReference type="PANTHER" id="PTHR47235:SF1">
    <property type="entry name" value="BLR6548 PROTEIN"/>
    <property type="match status" value="1"/>
</dbReference>
<name>A0A3G1KQK4_FORW1</name>
<keyword evidence="7" id="KW-1185">Reference proteome</keyword>
<reference evidence="6 7" key="1">
    <citation type="submission" date="2016-10" db="EMBL/GenBank/DDBJ databases">
        <title>Complete Genome Sequence of Peptococcaceae strain DCMF.</title>
        <authorList>
            <person name="Edwards R.J."/>
            <person name="Holland S.I."/>
            <person name="Deshpande N.P."/>
            <person name="Wong Y.K."/>
            <person name="Ertan H."/>
            <person name="Manefield M."/>
            <person name="Russell T.L."/>
            <person name="Lee M.J."/>
        </authorList>
    </citation>
    <scope>NUCLEOTIDE SEQUENCE [LARGE SCALE GENOMIC DNA]</scope>
    <source>
        <strain evidence="6 7">DCMF</strain>
    </source>
</reference>
<evidence type="ECO:0000256" key="3">
    <source>
        <dbReference type="ARBA" id="ARBA00022729"/>
    </source>
</evidence>
<feature type="domain" description="Leucine-binding protein" evidence="5">
    <location>
        <begin position="44"/>
        <end position="385"/>
    </location>
</feature>
<sequence length="391" mass="42859">MVKKFSIWFMVLLVILLGGCAVKQNDSTSETPVQEQEPGITDDTILIGSNAPLTGPHAAYGACITNLEAYFKKINDEGGINGRKIKLVYYDDAYDASKTVGVMKKLVEQDKVFLTVVQGASPCAAVVDYLAEKNVPMMAITGNSQILTYQNAFEILPNFTTDGTVLAQYAVQKLGAKKIGIWYQNDDYGKEDMEAVKAELKKNGLEPVAAIPYNMSDTDFSIPVMQLKELTPDVVILIPTTKTGSAFMKQAYDLGLKTQFLVSYTSADLSVSTLAGPAAEGAIFAAFFPLLDKDSDPRVKEHKDFVAQYSPDKTPNSFTLYGQLYGEFIAEALKRAGKDLTREKVIEAIESMKNWNEGLAENVSFGPDQHGPGGESLYFIKLENGKFVRIQ</sequence>
<proteinExistence type="inferred from homology"/>
<keyword evidence="2" id="KW-0813">Transport</keyword>
<comment type="similarity">
    <text evidence="1">Belongs to the leucine-binding protein family.</text>
</comment>
<dbReference type="InterPro" id="IPR028081">
    <property type="entry name" value="Leu-bd"/>
</dbReference>
<dbReference type="PANTHER" id="PTHR47235">
    <property type="entry name" value="BLR6548 PROTEIN"/>
    <property type="match status" value="1"/>
</dbReference>
<accession>A0A3G1KQK4</accession>
<dbReference type="PRINTS" id="PR00337">
    <property type="entry name" value="LEUILEVALBP"/>
</dbReference>
<dbReference type="GO" id="GO:0006865">
    <property type="term" value="P:amino acid transport"/>
    <property type="evidence" value="ECO:0007669"/>
    <property type="project" value="UniProtKB-KW"/>
</dbReference>
<dbReference type="RefSeq" id="WP_148133974.1">
    <property type="nucleotide sequence ID" value="NZ_CP017634.1"/>
</dbReference>
<protein>
    <recommendedName>
        <fullName evidence="5">Leucine-binding protein domain-containing protein</fullName>
    </recommendedName>
</protein>
<dbReference type="OrthoDB" id="9783240at2"/>
<organism evidence="6 7">
    <name type="scientific">Formimonas warabiya</name>
    <dbReference type="NCBI Taxonomy" id="1761012"/>
    <lineage>
        <taxon>Bacteria</taxon>
        <taxon>Bacillati</taxon>
        <taxon>Bacillota</taxon>
        <taxon>Clostridia</taxon>
        <taxon>Eubacteriales</taxon>
        <taxon>Peptococcaceae</taxon>
        <taxon>Candidatus Formimonas</taxon>
    </lineage>
</organism>
<keyword evidence="3" id="KW-0732">Signal</keyword>
<evidence type="ECO:0000256" key="4">
    <source>
        <dbReference type="ARBA" id="ARBA00022970"/>
    </source>
</evidence>
<dbReference type="PROSITE" id="PS51257">
    <property type="entry name" value="PROKAR_LIPOPROTEIN"/>
    <property type="match status" value="1"/>
</dbReference>
<dbReference type="InterPro" id="IPR028082">
    <property type="entry name" value="Peripla_BP_I"/>
</dbReference>
<keyword evidence="4" id="KW-0029">Amino-acid transport</keyword>
<dbReference type="AlphaFoldDB" id="A0A3G1KQK4"/>